<reference evidence="2 3" key="1">
    <citation type="journal article" date="2013" name="Proc. Natl. Acad. Sci. U.S.A.">
        <title>The king cobra genome reveals dynamic gene evolution and adaptation in the snake venom system.</title>
        <authorList>
            <person name="Vonk F.J."/>
            <person name="Casewell N.R."/>
            <person name="Henkel C.V."/>
            <person name="Heimberg A.M."/>
            <person name="Jansen H.J."/>
            <person name="McCleary R.J."/>
            <person name="Kerkkamp H.M."/>
            <person name="Vos R.A."/>
            <person name="Guerreiro I."/>
            <person name="Calvete J.J."/>
            <person name="Wuster W."/>
            <person name="Woods A.E."/>
            <person name="Logan J.M."/>
            <person name="Harrison R.A."/>
            <person name="Castoe T.A."/>
            <person name="de Koning A.P."/>
            <person name="Pollock D.D."/>
            <person name="Yandell M."/>
            <person name="Calderon D."/>
            <person name="Renjifo C."/>
            <person name="Currier R.B."/>
            <person name="Salgado D."/>
            <person name="Pla D."/>
            <person name="Sanz L."/>
            <person name="Hyder A.S."/>
            <person name="Ribeiro J.M."/>
            <person name="Arntzen J.W."/>
            <person name="van den Thillart G.E."/>
            <person name="Boetzer M."/>
            <person name="Pirovano W."/>
            <person name="Dirks R.P."/>
            <person name="Spaink H.P."/>
            <person name="Duboule D."/>
            <person name="McGlinn E."/>
            <person name="Kini R.M."/>
            <person name="Richardson M.K."/>
        </authorList>
    </citation>
    <scope>NUCLEOTIDE SEQUENCE</scope>
    <source>
        <tissue evidence="2">Blood</tissue>
    </source>
</reference>
<protein>
    <submittedName>
        <fullName evidence="2">Junctional sarcoplasmic reticulum protein 1</fullName>
    </submittedName>
</protein>
<organism evidence="2 3">
    <name type="scientific">Ophiophagus hannah</name>
    <name type="common">King cobra</name>
    <name type="synonym">Naja hannah</name>
    <dbReference type="NCBI Taxonomy" id="8665"/>
    <lineage>
        <taxon>Eukaryota</taxon>
        <taxon>Metazoa</taxon>
        <taxon>Chordata</taxon>
        <taxon>Craniata</taxon>
        <taxon>Vertebrata</taxon>
        <taxon>Euteleostomi</taxon>
        <taxon>Lepidosauria</taxon>
        <taxon>Squamata</taxon>
        <taxon>Bifurcata</taxon>
        <taxon>Unidentata</taxon>
        <taxon>Episquamata</taxon>
        <taxon>Toxicofera</taxon>
        <taxon>Serpentes</taxon>
        <taxon>Colubroidea</taxon>
        <taxon>Elapidae</taxon>
        <taxon>Elapinae</taxon>
        <taxon>Ophiophagus</taxon>
    </lineage>
</organism>
<evidence type="ECO:0000313" key="2">
    <source>
        <dbReference type="EMBL" id="ETE58281.1"/>
    </source>
</evidence>
<evidence type="ECO:0000313" key="3">
    <source>
        <dbReference type="Proteomes" id="UP000018936"/>
    </source>
</evidence>
<name>V8N8L8_OPHHA</name>
<evidence type="ECO:0000256" key="1">
    <source>
        <dbReference type="SAM" id="MobiDB-lite"/>
    </source>
</evidence>
<accession>V8N8L8</accession>
<dbReference type="AlphaFoldDB" id="V8N8L8"/>
<dbReference type="EMBL" id="AZIM01006951">
    <property type="protein sequence ID" value="ETE58281.1"/>
    <property type="molecule type" value="Genomic_DNA"/>
</dbReference>
<keyword evidence="3" id="KW-1185">Reference proteome</keyword>
<proteinExistence type="predicted"/>
<feature type="compositionally biased region" description="Basic and acidic residues" evidence="1">
    <location>
        <begin position="124"/>
        <end position="160"/>
    </location>
</feature>
<feature type="non-terminal residue" evidence="2">
    <location>
        <position position="1"/>
    </location>
</feature>
<gene>
    <name evidence="2" type="primary">JSRP1</name>
    <name evidence="2" type="ORF">L345_16000</name>
</gene>
<feature type="region of interest" description="Disordered" evidence="1">
    <location>
        <begin position="107"/>
        <end position="160"/>
    </location>
</feature>
<comment type="caution">
    <text evidence="2">The sequence shown here is derived from an EMBL/GenBank/DDBJ whole genome shotgun (WGS) entry which is preliminary data.</text>
</comment>
<sequence length="160" mass="17999">MGEVIPRIPPTSMLSQHALRGVDFNAHILLAREFWALKSTHLKIAEGAQDSSSMHVEVSSVTHNNPVRHTMNSLPKQPPSLPNLPRAPSWMVREIWSSMGRFLREEEGPGLEACLPSSLSQRQSQEKKQEKERKGRAGEGRKMRREGGEGGRKEGRKEDE</sequence>
<dbReference type="Proteomes" id="UP000018936">
    <property type="component" value="Unassembled WGS sequence"/>
</dbReference>